<keyword evidence="2 5" id="KW-0964">Secreted</keyword>
<dbReference type="InterPro" id="IPR036444">
    <property type="entry name" value="PLipase_A2_dom_sf"/>
</dbReference>
<dbReference type="InterPro" id="IPR033113">
    <property type="entry name" value="PLA2_histidine"/>
</dbReference>
<evidence type="ECO:0000256" key="3">
    <source>
        <dbReference type="ARBA" id="ARBA00023157"/>
    </source>
</evidence>
<dbReference type="EC" id="3.1.1.4" evidence="5"/>
<comment type="similarity">
    <text evidence="4">Belongs to the phospholipase A2 family.</text>
</comment>
<comment type="cofactor">
    <cofactor evidence="5">
        <name>Ca(2+)</name>
        <dbReference type="ChEBI" id="CHEBI:29108"/>
    </cofactor>
</comment>
<dbReference type="PANTHER" id="PTHR11716">
    <property type="entry name" value="PHOSPHOLIPASE A2 FAMILY MEMBER"/>
    <property type="match status" value="1"/>
</dbReference>
<evidence type="ECO:0000256" key="4">
    <source>
        <dbReference type="RuleBase" id="RU003654"/>
    </source>
</evidence>
<dbReference type="CDD" id="cd00125">
    <property type="entry name" value="PLA2c"/>
    <property type="match status" value="1"/>
</dbReference>
<proteinExistence type="inferred from homology"/>
<gene>
    <name evidence="7" type="ORF">KUTeg_004929</name>
</gene>
<dbReference type="Pfam" id="PF00068">
    <property type="entry name" value="Phospholip_A2_1"/>
    <property type="match status" value="1"/>
</dbReference>
<dbReference type="InterPro" id="IPR001211">
    <property type="entry name" value="PLA2"/>
</dbReference>
<evidence type="ECO:0000256" key="1">
    <source>
        <dbReference type="ARBA" id="ARBA00004613"/>
    </source>
</evidence>
<dbReference type="Gene3D" id="1.20.90.10">
    <property type="entry name" value="Phospholipase A2 domain"/>
    <property type="match status" value="1"/>
</dbReference>
<keyword evidence="3" id="KW-1015">Disulfide bond</keyword>
<dbReference type="InterPro" id="IPR016090">
    <property type="entry name" value="PLA2-like_dom"/>
</dbReference>
<protein>
    <recommendedName>
        <fullName evidence="5">Phospholipase A2</fullName>
        <ecNumber evidence="5">3.1.1.4</ecNumber>
    </recommendedName>
</protein>
<dbReference type="PANTHER" id="PTHR11716:SF100">
    <property type="entry name" value="PHOSPHOLIPASE A2"/>
    <property type="match status" value="1"/>
</dbReference>
<comment type="subcellular location">
    <subcellularLocation>
        <location evidence="1 5">Secreted</location>
    </subcellularLocation>
</comment>
<evidence type="ECO:0000313" key="8">
    <source>
        <dbReference type="Proteomes" id="UP001217089"/>
    </source>
</evidence>
<dbReference type="SMART" id="SM00085">
    <property type="entry name" value="PA2c"/>
    <property type="match status" value="1"/>
</dbReference>
<organism evidence="7 8">
    <name type="scientific">Tegillarca granosa</name>
    <name type="common">Malaysian cockle</name>
    <name type="synonym">Anadara granosa</name>
    <dbReference type="NCBI Taxonomy" id="220873"/>
    <lineage>
        <taxon>Eukaryota</taxon>
        <taxon>Metazoa</taxon>
        <taxon>Spiralia</taxon>
        <taxon>Lophotrochozoa</taxon>
        <taxon>Mollusca</taxon>
        <taxon>Bivalvia</taxon>
        <taxon>Autobranchia</taxon>
        <taxon>Pteriomorphia</taxon>
        <taxon>Arcoida</taxon>
        <taxon>Arcoidea</taxon>
        <taxon>Arcidae</taxon>
        <taxon>Tegillarca</taxon>
    </lineage>
</organism>
<name>A0ABQ9FMV4_TEGGR</name>
<sequence>MIQFARMIKKLTGRNALDYNDYGCWCGIGGGGNVIDGVDRCCRAHDLCYIRIERRGCSPKWSTYSYKIRGGNITCGSKRYCPKEACLCDKRAAECFRRNRYNNRNKGVNRDQRC</sequence>
<keyword evidence="5" id="KW-0106">Calcium</keyword>
<keyword evidence="8" id="KW-1185">Reference proteome</keyword>
<feature type="domain" description="Phospholipase A2-like central" evidence="6">
    <location>
        <begin position="1"/>
        <end position="114"/>
    </location>
</feature>
<reference evidence="7 8" key="1">
    <citation type="submission" date="2022-12" db="EMBL/GenBank/DDBJ databases">
        <title>Chromosome-level genome of Tegillarca granosa.</title>
        <authorList>
            <person name="Kim J."/>
        </authorList>
    </citation>
    <scope>NUCLEOTIDE SEQUENCE [LARGE SCALE GENOMIC DNA]</scope>
    <source>
        <strain evidence="7">Teg-2019</strain>
        <tissue evidence="7">Adductor muscle</tissue>
    </source>
</reference>
<evidence type="ECO:0000313" key="7">
    <source>
        <dbReference type="EMBL" id="KAJ8317025.1"/>
    </source>
</evidence>
<keyword evidence="5" id="KW-0443">Lipid metabolism</keyword>
<dbReference type="PROSITE" id="PS00118">
    <property type="entry name" value="PA2_HIS"/>
    <property type="match status" value="1"/>
</dbReference>
<dbReference type="SUPFAM" id="SSF48619">
    <property type="entry name" value="Phospholipase A2, PLA2"/>
    <property type="match status" value="1"/>
</dbReference>
<accession>A0ABQ9FMV4</accession>
<evidence type="ECO:0000256" key="2">
    <source>
        <dbReference type="ARBA" id="ARBA00022525"/>
    </source>
</evidence>
<comment type="caution">
    <text evidence="7">The sequence shown here is derived from an EMBL/GenBank/DDBJ whole genome shotgun (WGS) entry which is preliminary data.</text>
</comment>
<dbReference type="Proteomes" id="UP001217089">
    <property type="component" value="Unassembled WGS sequence"/>
</dbReference>
<comment type="catalytic activity">
    <reaction evidence="5">
        <text>a 1,2-diacyl-sn-glycero-3-phosphocholine + H2O = a 1-acyl-sn-glycero-3-phosphocholine + a fatty acid + H(+)</text>
        <dbReference type="Rhea" id="RHEA:15801"/>
        <dbReference type="ChEBI" id="CHEBI:15377"/>
        <dbReference type="ChEBI" id="CHEBI:15378"/>
        <dbReference type="ChEBI" id="CHEBI:28868"/>
        <dbReference type="ChEBI" id="CHEBI:57643"/>
        <dbReference type="ChEBI" id="CHEBI:58168"/>
        <dbReference type="EC" id="3.1.1.4"/>
    </reaction>
</comment>
<dbReference type="PRINTS" id="PR00389">
    <property type="entry name" value="PHPHLIPASEA2"/>
</dbReference>
<evidence type="ECO:0000259" key="6">
    <source>
        <dbReference type="SMART" id="SM00085"/>
    </source>
</evidence>
<evidence type="ECO:0000256" key="5">
    <source>
        <dbReference type="RuleBase" id="RU361236"/>
    </source>
</evidence>
<keyword evidence="5" id="KW-0378">Hydrolase</keyword>
<dbReference type="EMBL" id="JARBDR010000246">
    <property type="protein sequence ID" value="KAJ8317025.1"/>
    <property type="molecule type" value="Genomic_DNA"/>
</dbReference>